<dbReference type="Pfam" id="PF08837">
    <property type="entry name" value="DUF1810"/>
    <property type="match status" value="1"/>
</dbReference>
<organism evidence="1">
    <name type="scientific">human gut metagenome</name>
    <dbReference type="NCBI Taxonomy" id="408170"/>
    <lineage>
        <taxon>unclassified sequences</taxon>
        <taxon>metagenomes</taxon>
        <taxon>organismal metagenomes</taxon>
    </lineage>
</organism>
<dbReference type="AlphaFoldDB" id="K1UBD7"/>
<gene>
    <name evidence="1" type="ORF">OBE_01325</name>
</gene>
<evidence type="ECO:0000313" key="1">
    <source>
        <dbReference type="EMBL" id="EKC75515.1"/>
    </source>
</evidence>
<comment type="caution">
    <text evidence="1">The sequence shown here is derived from an EMBL/GenBank/DDBJ whole genome shotgun (WGS) entry which is preliminary data.</text>
</comment>
<protein>
    <submittedName>
        <fullName evidence="1">Protein containing DUF1810</fullName>
    </submittedName>
</protein>
<reference evidence="1" key="1">
    <citation type="journal article" date="2013" name="Environ. Microbiol.">
        <title>Microbiota from the distal guts of lean and obese adolescents exhibit partial functional redundancy besides clear differences in community structure.</title>
        <authorList>
            <person name="Ferrer M."/>
            <person name="Ruiz A."/>
            <person name="Lanza F."/>
            <person name="Haange S.B."/>
            <person name="Oberbach A."/>
            <person name="Till H."/>
            <person name="Bargiela R."/>
            <person name="Campoy C."/>
            <person name="Segura M.T."/>
            <person name="Richter M."/>
            <person name="von Bergen M."/>
            <person name="Seifert J."/>
            <person name="Suarez A."/>
        </authorList>
    </citation>
    <scope>NUCLEOTIDE SEQUENCE</scope>
</reference>
<dbReference type="InterPro" id="IPR036287">
    <property type="entry name" value="Rv1873-like_sf"/>
</dbReference>
<dbReference type="EMBL" id="AJWZ01000869">
    <property type="protein sequence ID" value="EKC75515.1"/>
    <property type="molecule type" value="Genomic_DNA"/>
</dbReference>
<name>K1UBD7_9ZZZZ</name>
<dbReference type="SUPFAM" id="SSF140736">
    <property type="entry name" value="Rv1873-like"/>
    <property type="match status" value="1"/>
</dbReference>
<proteinExistence type="predicted"/>
<sequence>MYKNPEAYREYLLKHQEEKAKKEKEKKEKTNDTFNLHRFIDVQNGVYDMALNEIKSGQKKNHWMWYIFPQMKGLGESLASEKYGVSSIEEARAYMENETLRN</sequence>
<feature type="non-terminal residue" evidence="1">
    <location>
        <position position="102"/>
    </location>
</feature>
<accession>K1UBD7</accession>
<dbReference type="InterPro" id="IPR014937">
    <property type="entry name" value="DUF1810"/>
</dbReference>
<dbReference type="Gene3D" id="1.25.40.380">
    <property type="entry name" value="Protein of unknown function DUF1810"/>
    <property type="match status" value="1"/>
</dbReference>